<dbReference type="Pfam" id="PF20693">
    <property type="entry name" value="YobI-ATPase"/>
    <property type="match status" value="1"/>
</dbReference>
<sequence>MADRSGRPATNIAVTGHYGSGKSSVILGVQQGLDMRKINWINLSLSSLGIDDTARARIQPDGSLPPLTNLIQKEIVKQLLYRKAPPDMPGSRYFRIDSFRFWPVAFGSALAGVVFFVIAVLSGLVNRVETVAPRALVDGRGWVPWAVVGGLGVLVGVICFWGWRGLRSRVRVESVSAGGAAVTLSAKENSYFDEYLDEIVYFFQRTKTQVAIFEDLDRFRDPHIFETLRELNTVLNNSEQIKSRPVQFVYAVRDSIFEQLNVDATPGGDETPDAGATARGPSARESAPSANRTKFFDLVVPMVPFLTHRSSRDLLAAEFTESDERPSAALMTLVGGHLTDMRLIRNIRNEFEIYRVSILRKKGLQGLTADRLFAMMVYKNLHLEDFEAIRLGESKIDAAYRAFRDMVTHQTVRQAAASKEALDKVASNALWDKHAKAAGERLQQVLPVLCRVIGRSSRRTVLYLQSEQYPFSELTSGDFWRTLHTTTPQSVRLAQPGEHGMDLSFRDLIALVGEGAAALDQAVEADGAGLLRASRAALNTKEFVAKATMAQLMARQDLVMPSGGDACHNLDAIVAGLVSPVAHDLLAKGYIDENFTLYCSDYHGIAISVSAMNFILHCVQPDREDHRFRFDEPASIDKVEAEMGSRFLDGKSVFNIEVFDHYLPTHPEQLDTALDKLVMRAGTDASFLDAYLADGTFRDVFVSRLAPRWKGAFVHLVENTPIDIAAAVALVDAAVQSADREVDYDSSGQVAEFLAEHYAEMRAFTATVETSKAACVAALASHFGAQVSDLTVLGDAQREAVVAASLYPVTRANLLAALGEDTLLALDVVKATNTTVYQHVLDNLDSYLHTREEDEMTVEASEAFVSVLNDVVSASESAVLPVAEGASPGCEVAGLEELDASAWAAVVAASRLAPTVSNVNQYVAKLGVSGDLAKILSRHDLTHVGAVQETSRYDLGYALVHAENLAPVARVRLVKQLQLPGALNPEHVTGGGLTLLPALLEADLVPDSPETYARLVDSSFEVREEYFAKSKLLATYVCELPLPGDDLPRILRSPRVATDVKRAIAEDPEREPDHLSTSSAIAICEWAATGNTVTVELLVTLSEAGAPAEHILNLLKPHLTSIEQPALDQILRALGGDYEILTTLGRRRPRLEELPGTDELLKELQNRHRVSSYRPSTRGGIRVSMRQ</sequence>
<reference evidence="4 5" key="1">
    <citation type="submission" date="2018-08" db="EMBL/GenBank/DDBJ databases">
        <title>Verrucosispora craniellae sp. nov., isolated from a marine sponge in the South China Sea.</title>
        <authorList>
            <person name="Li L."/>
            <person name="Lin H.W."/>
        </authorList>
    </citation>
    <scope>NUCLEOTIDE SEQUENCE [LARGE SCALE GENOMIC DNA]</scope>
    <source>
        <strain evidence="4 5">LHW63014</strain>
    </source>
</reference>
<feature type="transmembrane region" description="Helical" evidence="2">
    <location>
        <begin position="101"/>
        <end position="122"/>
    </location>
</feature>
<keyword evidence="2" id="KW-0472">Membrane</keyword>
<evidence type="ECO:0000256" key="2">
    <source>
        <dbReference type="SAM" id="Phobius"/>
    </source>
</evidence>
<feature type="region of interest" description="Disordered" evidence="1">
    <location>
        <begin position="1167"/>
        <end position="1187"/>
    </location>
</feature>
<dbReference type="InterPro" id="IPR048428">
    <property type="entry name" value="YobI-NTPase"/>
</dbReference>
<proteinExistence type="predicted"/>
<feature type="transmembrane region" description="Helical" evidence="2">
    <location>
        <begin position="142"/>
        <end position="163"/>
    </location>
</feature>
<dbReference type="EMBL" id="QVFU01000030">
    <property type="protein sequence ID" value="RFS44401.1"/>
    <property type="molecule type" value="Genomic_DNA"/>
</dbReference>
<keyword evidence="2" id="KW-1133">Transmembrane helix</keyword>
<evidence type="ECO:0000256" key="1">
    <source>
        <dbReference type="SAM" id="MobiDB-lite"/>
    </source>
</evidence>
<dbReference type="Proteomes" id="UP000262621">
    <property type="component" value="Unassembled WGS sequence"/>
</dbReference>
<feature type="region of interest" description="Disordered" evidence="1">
    <location>
        <begin position="262"/>
        <end position="289"/>
    </location>
</feature>
<keyword evidence="2" id="KW-0812">Transmembrane</keyword>
<evidence type="ECO:0000313" key="4">
    <source>
        <dbReference type="EMBL" id="RFS44401.1"/>
    </source>
</evidence>
<gene>
    <name evidence="4" type="ORF">D0Q02_22180</name>
</gene>
<protein>
    <recommendedName>
        <fullName evidence="3">YobI-like P-loop NTPase domain-containing protein</fullName>
    </recommendedName>
</protein>
<evidence type="ECO:0000313" key="5">
    <source>
        <dbReference type="Proteomes" id="UP000262621"/>
    </source>
</evidence>
<comment type="caution">
    <text evidence="4">The sequence shown here is derived from an EMBL/GenBank/DDBJ whole genome shotgun (WGS) entry which is preliminary data.</text>
</comment>
<dbReference type="AlphaFoldDB" id="A0A372FUF5"/>
<feature type="domain" description="YobI-like P-loop NTPase" evidence="3">
    <location>
        <begin position="9"/>
        <end position="396"/>
    </location>
</feature>
<keyword evidence="5" id="KW-1185">Reference proteome</keyword>
<accession>A0A372FUF5</accession>
<name>A0A372FUF5_9ACTN</name>
<organism evidence="4 5">
    <name type="scientific">Micromonospora craniellae</name>
    <dbReference type="NCBI Taxonomy" id="2294034"/>
    <lineage>
        <taxon>Bacteria</taxon>
        <taxon>Bacillati</taxon>
        <taxon>Actinomycetota</taxon>
        <taxon>Actinomycetes</taxon>
        <taxon>Micromonosporales</taxon>
        <taxon>Micromonosporaceae</taxon>
        <taxon>Micromonospora</taxon>
    </lineage>
</organism>
<evidence type="ECO:0000259" key="3">
    <source>
        <dbReference type="Pfam" id="PF20693"/>
    </source>
</evidence>